<dbReference type="EMBL" id="OU900098">
    <property type="protein sequence ID" value="CAG9862537.1"/>
    <property type="molecule type" value="Genomic_DNA"/>
</dbReference>
<comment type="cofactor">
    <cofactor evidence="3">
        <name>FAD</name>
        <dbReference type="ChEBI" id="CHEBI:57692"/>
    </cofactor>
</comment>
<name>A0A9N9TXP1_PHYSR</name>
<dbReference type="Gene3D" id="3.50.50.60">
    <property type="entry name" value="FAD/NAD(P)-binding domain"/>
    <property type="match status" value="1"/>
</dbReference>
<evidence type="ECO:0000313" key="7">
    <source>
        <dbReference type="EMBL" id="CAG9862537.1"/>
    </source>
</evidence>
<proteinExistence type="inferred from homology"/>
<dbReference type="InterPro" id="IPR012132">
    <property type="entry name" value="GMC_OxRdtase"/>
</dbReference>
<dbReference type="InterPro" id="IPR000172">
    <property type="entry name" value="GMC_OxRdtase_N"/>
</dbReference>
<evidence type="ECO:0000259" key="5">
    <source>
        <dbReference type="Pfam" id="PF00732"/>
    </source>
</evidence>
<dbReference type="AlphaFoldDB" id="A0A9N9TXP1"/>
<gene>
    <name evidence="7" type="ORF">PHYEVI_LOCUS8850</name>
</gene>
<organism evidence="7 8">
    <name type="scientific">Phyllotreta striolata</name>
    <name type="common">Striped flea beetle</name>
    <name type="synonym">Crioceris striolata</name>
    <dbReference type="NCBI Taxonomy" id="444603"/>
    <lineage>
        <taxon>Eukaryota</taxon>
        <taxon>Metazoa</taxon>
        <taxon>Ecdysozoa</taxon>
        <taxon>Arthropoda</taxon>
        <taxon>Hexapoda</taxon>
        <taxon>Insecta</taxon>
        <taxon>Pterygota</taxon>
        <taxon>Neoptera</taxon>
        <taxon>Endopterygota</taxon>
        <taxon>Coleoptera</taxon>
        <taxon>Polyphaga</taxon>
        <taxon>Cucujiformia</taxon>
        <taxon>Chrysomeloidea</taxon>
        <taxon>Chrysomelidae</taxon>
        <taxon>Galerucinae</taxon>
        <taxon>Alticini</taxon>
        <taxon>Phyllotreta</taxon>
    </lineage>
</organism>
<reference evidence="7" key="1">
    <citation type="submission" date="2022-01" db="EMBL/GenBank/DDBJ databases">
        <authorList>
            <person name="King R."/>
        </authorList>
    </citation>
    <scope>NUCLEOTIDE SEQUENCE</scope>
</reference>
<feature type="domain" description="Glucose-methanol-choline oxidoreductase N-terminal" evidence="5">
    <location>
        <begin position="66"/>
        <end position="366"/>
    </location>
</feature>
<evidence type="ECO:0000256" key="3">
    <source>
        <dbReference type="PIRSR" id="PIRSR000137-2"/>
    </source>
</evidence>
<feature type="chain" id="PRO_5040379605" evidence="4">
    <location>
        <begin position="24"/>
        <end position="623"/>
    </location>
</feature>
<evidence type="ECO:0000256" key="1">
    <source>
        <dbReference type="ARBA" id="ARBA00010790"/>
    </source>
</evidence>
<protein>
    <submittedName>
        <fullName evidence="7">Uncharacterized protein</fullName>
    </submittedName>
</protein>
<dbReference type="PIRSF" id="PIRSF000137">
    <property type="entry name" value="Alcohol_oxidase"/>
    <property type="match status" value="1"/>
</dbReference>
<feature type="active site" description="Proton donor" evidence="2">
    <location>
        <position position="553"/>
    </location>
</feature>
<dbReference type="Pfam" id="PF05199">
    <property type="entry name" value="GMC_oxred_C"/>
    <property type="match status" value="1"/>
</dbReference>
<feature type="active site" description="Proton acceptor" evidence="2">
    <location>
        <position position="596"/>
    </location>
</feature>
<evidence type="ECO:0000313" key="8">
    <source>
        <dbReference type="Proteomes" id="UP001153712"/>
    </source>
</evidence>
<dbReference type="SUPFAM" id="SSF51905">
    <property type="entry name" value="FAD/NAD(P)-binding domain"/>
    <property type="match status" value="1"/>
</dbReference>
<dbReference type="Proteomes" id="UP001153712">
    <property type="component" value="Chromosome 5"/>
</dbReference>
<dbReference type="SUPFAM" id="SSF54373">
    <property type="entry name" value="FAD-linked reductases, C-terminal domain"/>
    <property type="match status" value="1"/>
</dbReference>
<keyword evidence="8" id="KW-1185">Reference proteome</keyword>
<keyword evidence="3" id="KW-0274">FAD</keyword>
<dbReference type="PANTHER" id="PTHR11552:SF158">
    <property type="entry name" value="GH23626P-RELATED"/>
    <property type="match status" value="1"/>
</dbReference>
<dbReference type="InterPro" id="IPR036188">
    <property type="entry name" value="FAD/NAD-bd_sf"/>
</dbReference>
<dbReference type="GO" id="GO:0050660">
    <property type="term" value="F:flavin adenine dinucleotide binding"/>
    <property type="evidence" value="ECO:0007669"/>
    <property type="project" value="InterPro"/>
</dbReference>
<keyword evidence="3" id="KW-0285">Flavoprotein</keyword>
<dbReference type="PANTHER" id="PTHR11552">
    <property type="entry name" value="GLUCOSE-METHANOL-CHOLINE GMC OXIDOREDUCTASE"/>
    <property type="match status" value="1"/>
</dbReference>
<dbReference type="GO" id="GO:0016614">
    <property type="term" value="F:oxidoreductase activity, acting on CH-OH group of donors"/>
    <property type="evidence" value="ECO:0007669"/>
    <property type="project" value="InterPro"/>
</dbReference>
<feature type="binding site" evidence="3">
    <location>
        <position position="290"/>
    </location>
    <ligand>
        <name>FAD</name>
        <dbReference type="ChEBI" id="CHEBI:57692"/>
    </ligand>
</feature>
<dbReference type="Pfam" id="PF00732">
    <property type="entry name" value="GMC_oxred_N"/>
    <property type="match status" value="1"/>
</dbReference>
<dbReference type="Gene3D" id="3.30.560.10">
    <property type="entry name" value="Glucose Oxidase, domain 3"/>
    <property type="match status" value="1"/>
</dbReference>
<feature type="domain" description="Glucose-methanol-choline oxidoreductase C-terminal" evidence="6">
    <location>
        <begin position="465"/>
        <end position="605"/>
    </location>
</feature>
<feature type="signal peptide" evidence="4">
    <location>
        <begin position="1"/>
        <end position="23"/>
    </location>
</feature>
<evidence type="ECO:0000259" key="6">
    <source>
        <dbReference type="Pfam" id="PF05199"/>
    </source>
</evidence>
<dbReference type="OrthoDB" id="269227at2759"/>
<feature type="binding site" evidence="3">
    <location>
        <begin position="75"/>
        <end position="76"/>
    </location>
    <ligand>
        <name>FAD</name>
        <dbReference type="ChEBI" id="CHEBI:57692"/>
    </ligand>
</feature>
<evidence type="ECO:0000256" key="2">
    <source>
        <dbReference type="PIRSR" id="PIRSR000137-1"/>
    </source>
</evidence>
<comment type="similarity">
    <text evidence="1">Belongs to the GMC oxidoreductase family.</text>
</comment>
<dbReference type="InterPro" id="IPR007867">
    <property type="entry name" value="GMC_OxRtase_C"/>
</dbReference>
<evidence type="ECO:0000256" key="4">
    <source>
        <dbReference type="SAM" id="SignalP"/>
    </source>
</evidence>
<keyword evidence="4" id="KW-0732">Signal</keyword>
<sequence>MFTHCNKTFILLLCVCYIYCDNASEIEYLKNLINEGTRQAENYQLRTDAKIHEANNDNIFQEYGTYDFVIIGGGTSGSVVASRLSELDFQVLLLEAGNFSNNGFEQFIRFAEPFHMYTDWNWGYKSVPQQFGCLGVVNESCLLPRGKGVGGNTLINDAIYSRGHPSNFDDWARIVDDASWSYDEVLKWFKKSENFHSSNSKARPAFSYHGTAGELNVQDRIPDTFLTDAFVRANEELGYHVTDMNKPSQIGTSIYQYYVSKTGRRQDFGNLFLKPHLKRTNLKVLTGSYVTNIVINPSTKRATGAVFTNAGRTYRVKAKLEVILSAGVIGSPQILMLSGVGPKKHLQQHGITVIEDLEVGSTLRDQLYVDLRFSSNINIPEESLDDQLKDYIKGIGTLTAPMVNQALGFYKINRPGSTPNVEVFSDLIAYSDGERRLMGFKPEIYEALWGSNNTHVSFVIENLLPKSTGTVRLKDNNPFEYPLIDPNVLAHHEDIDVLYQGIQFILRLAQTRAYQRLGLSYIANPLPPCRHLQFRSKQYWYCFIRQLSQSAFHPVGTCPMGASRRHGVVDSDLKVFGIKGLRVVDSSVFPTQISGHPDVAALMIAEKISEIIKSEHSSKTNGF</sequence>
<accession>A0A9N9TXP1</accession>